<dbReference type="EMBL" id="CP034463">
    <property type="protein sequence ID" value="AZP16997.1"/>
    <property type="molecule type" value="Genomic_DNA"/>
</dbReference>
<dbReference type="GO" id="GO:0016887">
    <property type="term" value="F:ATP hydrolysis activity"/>
    <property type="evidence" value="ECO:0007669"/>
    <property type="project" value="InterPro"/>
</dbReference>
<dbReference type="Proteomes" id="UP000280197">
    <property type="component" value="Chromosome"/>
</dbReference>
<dbReference type="InterPro" id="IPR027417">
    <property type="entry name" value="P-loop_NTPase"/>
</dbReference>
<feature type="region of interest" description="Disordered" evidence="3">
    <location>
        <begin position="257"/>
        <end position="281"/>
    </location>
</feature>
<dbReference type="KEGG" id="saqu:EJC51_13240"/>
<proteinExistence type="predicted"/>
<evidence type="ECO:0000256" key="2">
    <source>
        <dbReference type="ARBA" id="ARBA00022840"/>
    </source>
</evidence>
<dbReference type="SUPFAM" id="SSF52540">
    <property type="entry name" value="P-loop containing nucleoside triphosphate hydrolases"/>
    <property type="match status" value="1"/>
</dbReference>
<dbReference type="InterPro" id="IPR003593">
    <property type="entry name" value="AAA+_ATPase"/>
</dbReference>
<protein>
    <submittedName>
        <fullName evidence="5">ATP-binding cassette domain-containing protein</fullName>
    </submittedName>
</protein>
<evidence type="ECO:0000256" key="1">
    <source>
        <dbReference type="ARBA" id="ARBA00022741"/>
    </source>
</evidence>
<dbReference type="GO" id="GO:0022857">
    <property type="term" value="F:transmembrane transporter activity"/>
    <property type="evidence" value="ECO:0007669"/>
    <property type="project" value="TreeGrafter"/>
</dbReference>
<dbReference type="SMART" id="SM00382">
    <property type="entry name" value="AAA"/>
    <property type="match status" value="1"/>
</dbReference>
<feature type="domain" description="ABC transporter" evidence="4">
    <location>
        <begin position="44"/>
        <end position="275"/>
    </location>
</feature>
<dbReference type="AlphaFoldDB" id="A0A3Q9BZG3"/>
<dbReference type="GO" id="GO:0005524">
    <property type="term" value="F:ATP binding"/>
    <property type="evidence" value="ECO:0007669"/>
    <property type="project" value="UniProtKB-KW"/>
</dbReference>
<accession>A0A3Q9BZG3</accession>
<organism evidence="5 6">
    <name type="scientific">Streptomyces aquilus</name>
    <dbReference type="NCBI Taxonomy" id="2548456"/>
    <lineage>
        <taxon>Bacteria</taxon>
        <taxon>Bacillati</taxon>
        <taxon>Actinomycetota</taxon>
        <taxon>Actinomycetes</taxon>
        <taxon>Kitasatosporales</taxon>
        <taxon>Streptomycetaceae</taxon>
        <taxon>Streptomyces</taxon>
    </lineage>
</organism>
<keyword evidence="6" id="KW-1185">Reference proteome</keyword>
<dbReference type="InterPro" id="IPR017871">
    <property type="entry name" value="ABC_transporter-like_CS"/>
</dbReference>
<dbReference type="PROSITE" id="PS50893">
    <property type="entry name" value="ABC_TRANSPORTER_2"/>
    <property type="match status" value="1"/>
</dbReference>
<sequence length="281" mass="29107">MRDATCTVRGPVALTRLRGLPPSCPASDRRRSSSPVTPSPQVALVAQRLGFTYASGAGLKPADLALASGETAAVEGPSGSGKSTLLALLGLILTPSTGSLAISGTDTGSLTPSERDLLRRREIGIVLQDLGLLTFLNAWENVAAAFGPRFGRHRGVARDLLGDLGMGELVDRPVAELSGGQRQRVAVARAAVKRPVLVLADEPTSGLDPKNADLVKGALRACAAQGAAVLLVTHDRGIAETCDRRYALDEGVLSPVSSVSNASSASMENARTDNARKEKLG</sequence>
<dbReference type="PANTHER" id="PTHR24220">
    <property type="entry name" value="IMPORT ATP-BINDING PROTEIN"/>
    <property type="match status" value="1"/>
</dbReference>
<evidence type="ECO:0000313" key="6">
    <source>
        <dbReference type="Proteomes" id="UP000280197"/>
    </source>
</evidence>
<evidence type="ECO:0000259" key="4">
    <source>
        <dbReference type="PROSITE" id="PS50893"/>
    </source>
</evidence>
<evidence type="ECO:0000313" key="5">
    <source>
        <dbReference type="EMBL" id="AZP16997.1"/>
    </source>
</evidence>
<feature type="compositionally biased region" description="Basic and acidic residues" evidence="3">
    <location>
        <begin position="270"/>
        <end position="281"/>
    </location>
</feature>
<dbReference type="PROSITE" id="PS00211">
    <property type="entry name" value="ABC_TRANSPORTER_1"/>
    <property type="match status" value="1"/>
</dbReference>
<feature type="compositionally biased region" description="Low complexity" evidence="3">
    <location>
        <begin position="257"/>
        <end position="266"/>
    </location>
</feature>
<dbReference type="Gene3D" id="3.40.50.300">
    <property type="entry name" value="P-loop containing nucleotide triphosphate hydrolases"/>
    <property type="match status" value="1"/>
</dbReference>
<keyword evidence="2 5" id="KW-0067">ATP-binding</keyword>
<keyword evidence="1" id="KW-0547">Nucleotide-binding</keyword>
<feature type="region of interest" description="Disordered" evidence="3">
    <location>
        <begin position="17"/>
        <end position="39"/>
    </location>
</feature>
<dbReference type="GO" id="GO:0005886">
    <property type="term" value="C:plasma membrane"/>
    <property type="evidence" value="ECO:0007669"/>
    <property type="project" value="TreeGrafter"/>
</dbReference>
<evidence type="ECO:0000256" key="3">
    <source>
        <dbReference type="SAM" id="MobiDB-lite"/>
    </source>
</evidence>
<gene>
    <name evidence="5" type="ORF">EJC51_13240</name>
</gene>
<dbReference type="InterPro" id="IPR003439">
    <property type="entry name" value="ABC_transporter-like_ATP-bd"/>
</dbReference>
<dbReference type="Pfam" id="PF00005">
    <property type="entry name" value="ABC_tran"/>
    <property type="match status" value="1"/>
</dbReference>
<name>A0A3Q9BZG3_9ACTN</name>
<reference evidence="5 6" key="1">
    <citation type="submission" date="2018-12" db="EMBL/GenBank/DDBJ databases">
        <authorList>
            <person name="Li K."/>
        </authorList>
    </citation>
    <scope>NUCLEOTIDE SEQUENCE [LARGE SCALE GENOMIC DNA]</scope>
    <source>
        <strain evidence="6">CR22</strain>
    </source>
</reference>
<dbReference type="InterPro" id="IPR015854">
    <property type="entry name" value="ABC_transpr_LolD-like"/>
</dbReference>